<evidence type="ECO:0000313" key="2">
    <source>
        <dbReference type="EMBL" id="SCB69308.1"/>
    </source>
</evidence>
<feature type="transmembrane region" description="Helical" evidence="1">
    <location>
        <begin position="6"/>
        <end position="26"/>
    </location>
</feature>
<name>A0A1G4ENA2_BACMY</name>
<evidence type="ECO:0000313" key="3">
    <source>
        <dbReference type="Proteomes" id="UP000195696"/>
    </source>
</evidence>
<dbReference type="AlphaFoldDB" id="A0A1G4ENA2"/>
<protein>
    <submittedName>
        <fullName evidence="2">Acetyltransferase, gnat</fullName>
    </submittedName>
</protein>
<gene>
    <name evidence="2" type="ORF">BWGO95_03467</name>
</gene>
<keyword evidence="1" id="KW-0472">Membrane</keyword>
<keyword evidence="1" id="KW-1133">Transmembrane helix</keyword>
<keyword evidence="2" id="KW-0808">Transferase</keyword>
<dbReference type="GO" id="GO:0016740">
    <property type="term" value="F:transferase activity"/>
    <property type="evidence" value="ECO:0007669"/>
    <property type="project" value="UniProtKB-KW"/>
</dbReference>
<dbReference type="Proteomes" id="UP000195696">
    <property type="component" value="Unassembled WGS sequence"/>
</dbReference>
<evidence type="ECO:0000256" key="1">
    <source>
        <dbReference type="SAM" id="Phobius"/>
    </source>
</evidence>
<keyword evidence="1" id="KW-0812">Transmembrane</keyword>
<dbReference type="EMBL" id="FMAK01000042">
    <property type="protein sequence ID" value="SCB69308.1"/>
    <property type="molecule type" value="Genomic_DNA"/>
</dbReference>
<accession>A0A1G4ENA2</accession>
<proteinExistence type="predicted"/>
<organism evidence="2 3">
    <name type="scientific">Bacillus mycoides</name>
    <dbReference type="NCBI Taxonomy" id="1405"/>
    <lineage>
        <taxon>Bacteria</taxon>
        <taxon>Bacillati</taxon>
        <taxon>Bacillota</taxon>
        <taxon>Bacilli</taxon>
        <taxon>Bacillales</taxon>
        <taxon>Bacillaceae</taxon>
        <taxon>Bacillus</taxon>
        <taxon>Bacillus cereus group</taxon>
    </lineage>
</organism>
<reference evidence="2 3" key="1">
    <citation type="submission" date="2016-08" db="EMBL/GenBank/DDBJ databases">
        <authorList>
            <person name="Seilhamer J.J."/>
        </authorList>
    </citation>
    <scope>NUCLEOTIDE SEQUENCE [LARGE SCALE GENOMIC DNA]</scope>
    <source>
        <strain evidence="2 3">SDA_GO95</strain>
    </source>
</reference>
<sequence>MGMGRVISDGVITGVVWGICVLPIYLSEGIAAMYK</sequence>